<dbReference type="RefSeq" id="WP_273744493.1">
    <property type="nucleotide sequence ID" value="NZ_CP117466.1"/>
</dbReference>
<name>A0ABY7UWC0_9RHOB</name>
<dbReference type="SUPFAM" id="SSF47413">
    <property type="entry name" value="lambda repressor-like DNA-binding domains"/>
    <property type="match status" value="1"/>
</dbReference>
<dbReference type="EMBL" id="CP117466">
    <property type="protein sequence ID" value="WDA14226.1"/>
    <property type="molecule type" value="Genomic_DNA"/>
</dbReference>
<evidence type="ECO:0000313" key="3">
    <source>
        <dbReference type="Proteomes" id="UP001216899"/>
    </source>
</evidence>
<gene>
    <name evidence="2" type="ORF">PRL19_10070</name>
</gene>
<accession>A0ABY7UWC0</accession>
<keyword evidence="3" id="KW-1185">Reference proteome</keyword>
<feature type="domain" description="HTH cro/C1-type" evidence="1">
    <location>
        <begin position="57"/>
        <end position="102"/>
    </location>
</feature>
<evidence type="ECO:0000259" key="1">
    <source>
        <dbReference type="PROSITE" id="PS50943"/>
    </source>
</evidence>
<dbReference type="InterPro" id="IPR010982">
    <property type="entry name" value="Lambda_DNA-bd_dom_sf"/>
</dbReference>
<dbReference type="Gene3D" id="1.10.260.40">
    <property type="entry name" value="lambda repressor-like DNA-binding domains"/>
    <property type="match status" value="1"/>
</dbReference>
<dbReference type="InterPro" id="IPR001387">
    <property type="entry name" value="Cro/C1-type_HTH"/>
</dbReference>
<dbReference type="Pfam" id="PF01381">
    <property type="entry name" value="HTH_3"/>
    <property type="match status" value="1"/>
</dbReference>
<evidence type="ECO:0000313" key="2">
    <source>
        <dbReference type="EMBL" id="WDA14226.1"/>
    </source>
</evidence>
<organism evidence="2 3">
    <name type="scientific">Paracoccus marcusii</name>
    <dbReference type="NCBI Taxonomy" id="59779"/>
    <lineage>
        <taxon>Bacteria</taxon>
        <taxon>Pseudomonadati</taxon>
        <taxon>Pseudomonadota</taxon>
        <taxon>Alphaproteobacteria</taxon>
        <taxon>Rhodobacterales</taxon>
        <taxon>Paracoccaceae</taxon>
        <taxon>Paracoccus</taxon>
    </lineage>
</organism>
<dbReference type="PROSITE" id="PS50943">
    <property type="entry name" value="HTH_CROC1"/>
    <property type="match status" value="1"/>
</dbReference>
<proteinExistence type="predicted"/>
<protein>
    <submittedName>
        <fullName evidence="2">Helix-turn-helix transcriptional regulator</fullName>
    </submittedName>
</protein>
<reference evidence="2 3" key="1">
    <citation type="submission" date="2023-02" db="EMBL/GenBank/DDBJ databases">
        <title>Whole genome sequenc of Paracoccus marcusii MBLB0836.</title>
        <authorList>
            <person name="Seo M.-J."/>
            <person name="Cho E.-S."/>
            <person name="Hwang C.Y."/>
        </authorList>
    </citation>
    <scope>NUCLEOTIDE SEQUENCE [LARGE SCALE GENOMIC DNA]</scope>
    <source>
        <strain evidence="2 3">MBLB0836</strain>
    </source>
</reference>
<dbReference type="Proteomes" id="UP001216899">
    <property type="component" value="Chromosome"/>
</dbReference>
<dbReference type="CDD" id="cd00093">
    <property type="entry name" value="HTH_XRE"/>
    <property type="match status" value="1"/>
</dbReference>
<dbReference type="SMART" id="SM00530">
    <property type="entry name" value="HTH_XRE"/>
    <property type="match status" value="1"/>
</dbReference>
<sequence>MTAIYPHNVDYCKTTIGGLLESSQFVNMCAMAKVTEATPYVEIGQRLQAVRRAESTLSQKEWAEKHGFGATQYNNWEKGVRRINVDEAEKLCTLYGLTLDFIYRGRLSGLPENIKNAL</sequence>